<protein>
    <submittedName>
        <fullName evidence="1">Uncharacterized protein</fullName>
    </submittedName>
</protein>
<evidence type="ECO:0000313" key="1">
    <source>
        <dbReference type="EMBL" id="CAH6718238.1"/>
    </source>
</evidence>
<reference evidence="1" key="1">
    <citation type="submission" date="2022-06" db="EMBL/GenBank/DDBJ databases">
        <authorList>
            <person name="Legras J.-L."/>
            <person name="Devillers H."/>
            <person name="Grondin C."/>
        </authorList>
    </citation>
    <scope>NUCLEOTIDE SEQUENCE</scope>
    <source>
        <strain evidence="1">CLIB 1444</strain>
    </source>
</reference>
<evidence type="ECO:0000313" key="2">
    <source>
        <dbReference type="Proteomes" id="UP001152531"/>
    </source>
</evidence>
<name>A0ACA9Y056_9ASCO</name>
<dbReference type="EMBL" id="CALSDN010000001">
    <property type="protein sequence ID" value="CAH6718238.1"/>
    <property type="molecule type" value="Genomic_DNA"/>
</dbReference>
<keyword evidence="2" id="KW-1185">Reference proteome</keyword>
<dbReference type="Proteomes" id="UP001152531">
    <property type="component" value="Unassembled WGS sequence"/>
</dbReference>
<comment type="caution">
    <text evidence="1">The sequence shown here is derived from an EMBL/GenBank/DDBJ whole genome shotgun (WGS) entry which is preliminary data.</text>
</comment>
<organism evidence="1 2">
    <name type="scientific">[Candida] jaroonii</name>
    <dbReference type="NCBI Taxonomy" id="467808"/>
    <lineage>
        <taxon>Eukaryota</taxon>
        <taxon>Fungi</taxon>
        <taxon>Dikarya</taxon>
        <taxon>Ascomycota</taxon>
        <taxon>Saccharomycotina</taxon>
        <taxon>Pichiomycetes</taxon>
        <taxon>Debaryomycetaceae</taxon>
        <taxon>Yamadazyma</taxon>
    </lineage>
</organism>
<proteinExistence type="predicted"/>
<gene>
    <name evidence="1" type="ORF">CLIB1444_01S02234</name>
</gene>
<accession>A0ACA9Y056</accession>
<sequence length="290" mass="32543">MTTVAVLGYSGVLGKAVLEAFSNENFNVSFPIKVVTSKDMPSNEKIEFVKASIDETLVDKLKGIDVLISLLPGKEDLLKTLEPIIVSIKPKFYIPSEFGNDLDVLDEKLLLPPFVYKFDHNKRLEGQAIKVVRIYTGFFRFPPIFLYAYTDIIGVVQKNREVKVVGDYETKVVDYCTLEDIANSVAAIATTDPKHVLDSYRISSNRILLKDIVAQLEAEQNQEYKIVNITIEDQFRAVEQNPSFENIIFCCYSQGPGNGLIFEKNDNEVINPQSSLWTWNSNNTATGPGS</sequence>